<reference evidence="1 2" key="1">
    <citation type="submission" date="2024-09" db="EMBL/GenBank/DDBJ databases">
        <authorList>
            <person name="Sun Q."/>
            <person name="Mori K."/>
        </authorList>
    </citation>
    <scope>NUCLEOTIDE SEQUENCE [LARGE SCALE GENOMIC DNA]</scope>
    <source>
        <strain evidence="1 2">CECT 8286</strain>
    </source>
</reference>
<proteinExistence type="predicted"/>
<name>A0ABV5EY02_9FLAO</name>
<accession>A0ABV5EY02</accession>
<comment type="caution">
    <text evidence="1">The sequence shown here is derived from an EMBL/GenBank/DDBJ whole genome shotgun (WGS) entry which is preliminary data.</text>
</comment>
<gene>
    <name evidence="1" type="ORF">ACFFVB_03090</name>
</gene>
<evidence type="ECO:0008006" key="3">
    <source>
        <dbReference type="Google" id="ProtNLM"/>
    </source>
</evidence>
<organism evidence="1 2">
    <name type="scientific">Formosa undariae</name>
    <dbReference type="NCBI Taxonomy" id="1325436"/>
    <lineage>
        <taxon>Bacteria</taxon>
        <taxon>Pseudomonadati</taxon>
        <taxon>Bacteroidota</taxon>
        <taxon>Flavobacteriia</taxon>
        <taxon>Flavobacteriales</taxon>
        <taxon>Flavobacteriaceae</taxon>
        <taxon>Formosa</taxon>
    </lineage>
</organism>
<dbReference type="EMBL" id="JBHMEZ010000001">
    <property type="protein sequence ID" value="MFB9052056.1"/>
    <property type="molecule type" value="Genomic_DNA"/>
</dbReference>
<dbReference type="Proteomes" id="UP001589605">
    <property type="component" value="Unassembled WGS sequence"/>
</dbReference>
<evidence type="ECO:0000313" key="2">
    <source>
        <dbReference type="Proteomes" id="UP001589605"/>
    </source>
</evidence>
<dbReference type="RefSeq" id="WP_382381052.1">
    <property type="nucleotide sequence ID" value="NZ_JBHMEZ010000001.1"/>
</dbReference>
<evidence type="ECO:0000313" key="1">
    <source>
        <dbReference type="EMBL" id="MFB9052056.1"/>
    </source>
</evidence>
<protein>
    <recommendedName>
        <fullName evidence="3">Peptidase M48 domain-containing protein</fullName>
    </recommendedName>
</protein>
<keyword evidence="2" id="KW-1185">Reference proteome</keyword>
<sequence>MKKYMYFMLFLVFFTCNKDSKENKTEVDEDQETCALDKEDKLKQLYNATVIPLFSGYNDIDIPTEFQIIEDEMGIDAGASFGYVEVSMGLINVSEESIQLFALTHEVAHIATLSQARLFNLDGYVSSGPETNEYRKSEYLADLIAIHLIKSQEPVYFESLTKNFQELMNILGSGSFTHPSGPNRIKAMQNYIALSNAKTETIAFKALYINIWEDKM</sequence>